<dbReference type="PANTHER" id="PTHR30061:SF50">
    <property type="entry name" value="MALTOSE_MALTODEXTRIN-BINDING PERIPLASMIC PROTEIN"/>
    <property type="match status" value="1"/>
</dbReference>
<dbReference type="PANTHER" id="PTHR30061">
    <property type="entry name" value="MALTOSE-BINDING PERIPLASMIC PROTEIN"/>
    <property type="match status" value="1"/>
</dbReference>
<proteinExistence type="inferred from homology"/>
<dbReference type="EMBL" id="PFOH01000043">
    <property type="protein sequence ID" value="PIZ69390.1"/>
    <property type="molecule type" value="Genomic_DNA"/>
</dbReference>
<keyword evidence="3" id="KW-0732">Signal</keyword>
<dbReference type="GO" id="GO:0055052">
    <property type="term" value="C:ATP-binding cassette (ABC) transporter complex, substrate-binding subunit-containing"/>
    <property type="evidence" value="ECO:0007669"/>
    <property type="project" value="TreeGrafter"/>
</dbReference>
<dbReference type="Proteomes" id="UP000231688">
    <property type="component" value="Unassembled WGS sequence"/>
</dbReference>
<dbReference type="Pfam" id="PF01547">
    <property type="entry name" value="SBP_bac_1"/>
    <property type="match status" value="1"/>
</dbReference>
<evidence type="ECO:0000256" key="1">
    <source>
        <dbReference type="ARBA" id="ARBA00008520"/>
    </source>
</evidence>
<sequence>MKKNKSIILYSFFVPIFIFGLAAALPGCKEPLQEEVSLEFWGVYDDSDVFSRLIDKFNEEFPRTRITYYKKTYETYEKDLLEAMVTGRGPDIFMLHNTWLPRYGDRISFAPESIVSFRQFQTDFVDIVISDFSSNSAVAALPLSVDTLALYYNKDIFNTASIPQSPLTWDEFLDDVEKITVKDDKDNIILAGAALGTARNINRSTDILSLLMLQSGLEIFNTESGQATFNEPISVNGERYRVGERALEFYTDFANPLKSVYTWNDLMHYSIDAFYEGKTATMLNYSYHIPTIRAKASYLNFGVAAMPQIKTASKSVNYANYWGLTVSRNSPAPDRAWQFINWLAGNKENARMYLELTEKPSARRDLILEQASDPDLGIFAEQALTARSWYQVDNRSIEQILADMIESVVAGKTTIEEAVNKASNQITLLAK</sequence>
<evidence type="ECO:0000256" key="2">
    <source>
        <dbReference type="ARBA" id="ARBA00022448"/>
    </source>
</evidence>
<protein>
    <recommendedName>
        <fullName evidence="6">ABC transporter substrate-binding protein</fullName>
    </recommendedName>
</protein>
<evidence type="ECO:0000256" key="3">
    <source>
        <dbReference type="ARBA" id="ARBA00022729"/>
    </source>
</evidence>
<dbReference type="Gene3D" id="3.40.190.10">
    <property type="entry name" value="Periplasmic binding protein-like II"/>
    <property type="match status" value="1"/>
</dbReference>
<gene>
    <name evidence="4" type="ORF">COY10_01635</name>
</gene>
<keyword evidence="2" id="KW-0813">Transport</keyword>
<dbReference type="SUPFAM" id="SSF53850">
    <property type="entry name" value="Periplasmic binding protein-like II"/>
    <property type="match status" value="1"/>
</dbReference>
<evidence type="ECO:0000313" key="4">
    <source>
        <dbReference type="EMBL" id="PIZ69390.1"/>
    </source>
</evidence>
<reference evidence="5" key="1">
    <citation type="submission" date="2017-09" db="EMBL/GenBank/DDBJ databases">
        <title>Depth-based differentiation of microbial function through sediment-hosted aquifers and enrichment of novel symbionts in the deep terrestrial subsurface.</title>
        <authorList>
            <person name="Probst A.J."/>
            <person name="Ladd B."/>
            <person name="Jarett J.K."/>
            <person name="Geller-Mcgrath D.E."/>
            <person name="Sieber C.M.K."/>
            <person name="Emerson J.B."/>
            <person name="Anantharaman K."/>
            <person name="Thomas B.C."/>
            <person name="Malmstrom R."/>
            <person name="Stieglmeier M."/>
            <person name="Klingl A."/>
            <person name="Woyke T."/>
            <person name="Ryan C.M."/>
            <person name="Banfield J.F."/>
        </authorList>
    </citation>
    <scope>NUCLEOTIDE SEQUENCE [LARGE SCALE GENOMIC DNA]</scope>
</reference>
<dbReference type="InterPro" id="IPR006059">
    <property type="entry name" value="SBP"/>
</dbReference>
<dbReference type="AlphaFoldDB" id="A0A2M7UDU1"/>
<comment type="caution">
    <text evidence="4">The sequence shown here is derived from an EMBL/GenBank/DDBJ whole genome shotgun (WGS) entry which is preliminary data.</text>
</comment>
<dbReference type="GO" id="GO:0015768">
    <property type="term" value="P:maltose transport"/>
    <property type="evidence" value="ECO:0007669"/>
    <property type="project" value="TreeGrafter"/>
</dbReference>
<dbReference type="GO" id="GO:0042956">
    <property type="term" value="P:maltodextrin transmembrane transport"/>
    <property type="evidence" value="ECO:0007669"/>
    <property type="project" value="TreeGrafter"/>
</dbReference>
<evidence type="ECO:0008006" key="6">
    <source>
        <dbReference type="Google" id="ProtNLM"/>
    </source>
</evidence>
<accession>A0A2M7UDU1</accession>
<name>A0A2M7UDU1_9BACT</name>
<comment type="similarity">
    <text evidence="1">Belongs to the bacterial solute-binding protein 1 family.</text>
</comment>
<evidence type="ECO:0000313" key="5">
    <source>
        <dbReference type="Proteomes" id="UP000231688"/>
    </source>
</evidence>
<organism evidence="4 5">
    <name type="scientific">Candidatus Portnoybacteria bacterium CG_4_10_14_0_2_um_filter_43_36</name>
    <dbReference type="NCBI Taxonomy" id="1974798"/>
    <lineage>
        <taxon>Bacteria</taxon>
        <taxon>Candidatus Portnoyibacteriota</taxon>
    </lineage>
</organism>
<dbReference type="GO" id="GO:1901982">
    <property type="term" value="F:maltose binding"/>
    <property type="evidence" value="ECO:0007669"/>
    <property type="project" value="TreeGrafter"/>
</dbReference>